<dbReference type="KEGG" id="hhd:HBHAL_3940"/>
<accession>I0JQ62</accession>
<name>I0JQ62_HALH3</name>
<dbReference type="HOGENOM" id="CLU_3356526_0_0_9"/>
<protein>
    <submittedName>
        <fullName evidence="1">Uncharacterized protein</fullName>
    </submittedName>
</protein>
<keyword evidence="2" id="KW-1185">Reference proteome</keyword>
<evidence type="ECO:0000313" key="1">
    <source>
        <dbReference type="EMBL" id="CCG46282.1"/>
    </source>
</evidence>
<sequence>MPKGHGLNMINMVHDHVRQGSYVALPVQLLMVIAGF</sequence>
<dbReference type="Proteomes" id="UP000007397">
    <property type="component" value="Chromosome"/>
</dbReference>
<organism evidence="1 2">
    <name type="scientific">Halobacillus halophilus (strain ATCC 35676 / DSM 2266 / JCM 20832 / KCTC 3685 / LMG 17431 / NBRC 102448 / NCIMB 2269)</name>
    <name type="common">Sporosarcina halophila</name>
    <dbReference type="NCBI Taxonomy" id="866895"/>
    <lineage>
        <taxon>Bacteria</taxon>
        <taxon>Bacillati</taxon>
        <taxon>Bacillota</taxon>
        <taxon>Bacilli</taxon>
        <taxon>Bacillales</taxon>
        <taxon>Bacillaceae</taxon>
        <taxon>Halobacillus</taxon>
    </lineage>
</organism>
<reference evidence="1 2" key="1">
    <citation type="journal article" date="2013" name="Environ. Microbiol.">
        <title>Chloride and organic osmolytes: a hybrid strategy to cope with elevated salinities by the moderately halophilic, chloride-dependent bacterium Halobacillus halophilus.</title>
        <authorList>
            <person name="Saum S.H."/>
            <person name="Pfeiffer F."/>
            <person name="Palm P."/>
            <person name="Rampp M."/>
            <person name="Schuster S.C."/>
            <person name="Muller V."/>
            <person name="Oesterhelt D."/>
        </authorList>
    </citation>
    <scope>NUCLEOTIDE SEQUENCE [LARGE SCALE GENOMIC DNA]</scope>
    <source>
        <strain evidence="2">ATCC 35676 / DSM 2266 / JCM 20832 / KCTC 3685 / LMG 17431 / NBRC 102448 / NCIMB 2269</strain>
    </source>
</reference>
<proteinExistence type="predicted"/>
<evidence type="ECO:0000313" key="2">
    <source>
        <dbReference type="Proteomes" id="UP000007397"/>
    </source>
</evidence>
<dbReference type="EMBL" id="HE717023">
    <property type="protein sequence ID" value="CCG46282.1"/>
    <property type="molecule type" value="Genomic_DNA"/>
</dbReference>
<gene>
    <name evidence="1" type="ordered locus">HBHAL_3940</name>
</gene>
<dbReference type="AlphaFoldDB" id="I0JQ62"/>